<keyword evidence="1" id="KW-0804">Transcription</keyword>
<dbReference type="GO" id="GO:0016480">
    <property type="term" value="P:negative regulation of transcription by RNA polymerase III"/>
    <property type="evidence" value="ECO:0007669"/>
    <property type="project" value="UniProtKB-UniRule"/>
</dbReference>
<proteinExistence type="inferred from homology"/>
<dbReference type="EMBL" id="VJMH01006730">
    <property type="protein sequence ID" value="KAF0688380.1"/>
    <property type="molecule type" value="Genomic_DNA"/>
</dbReference>
<accession>A0A485LDY7</accession>
<feature type="compositionally biased region" description="Low complexity" evidence="2">
    <location>
        <begin position="64"/>
        <end position="89"/>
    </location>
</feature>
<dbReference type="InterPro" id="IPR038564">
    <property type="entry name" value="Maf1_sf"/>
</dbReference>
<keyword evidence="1" id="KW-0805">Transcription regulation</keyword>
<dbReference type="AlphaFoldDB" id="A0A485LDY7"/>
<evidence type="ECO:0000313" key="4">
    <source>
        <dbReference type="EMBL" id="VFT96697.1"/>
    </source>
</evidence>
<keyword evidence="5" id="KW-1185">Reference proteome</keyword>
<dbReference type="Proteomes" id="UP000332933">
    <property type="component" value="Unassembled WGS sequence"/>
</dbReference>
<reference evidence="3" key="2">
    <citation type="submission" date="2019-06" db="EMBL/GenBank/DDBJ databases">
        <title>Genomics analysis of Aphanomyces spp. identifies a new class of oomycete effector associated with host adaptation.</title>
        <authorList>
            <person name="Gaulin E."/>
        </authorList>
    </citation>
    <scope>NUCLEOTIDE SEQUENCE</scope>
    <source>
        <strain evidence="3">CBS 578.67</strain>
    </source>
</reference>
<dbReference type="Gene3D" id="3.40.1000.50">
    <property type="entry name" value="Repressor of RNA polymerase III transcription Maf1"/>
    <property type="match status" value="1"/>
</dbReference>
<evidence type="ECO:0000313" key="5">
    <source>
        <dbReference type="Proteomes" id="UP000332933"/>
    </source>
</evidence>
<evidence type="ECO:0000313" key="3">
    <source>
        <dbReference type="EMBL" id="KAF0688380.1"/>
    </source>
</evidence>
<dbReference type="GO" id="GO:0000994">
    <property type="term" value="F:RNA polymerase III core binding"/>
    <property type="evidence" value="ECO:0007669"/>
    <property type="project" value="TreeGrafter"/>
</dbReference>
<dbReference type="Pfam" id="PF09174">
    <property type="entry name" value="Maf1"/>
    <property type="match status" value="1"/>
</dbReference>
<organism evidence="4 5">
    <name type="scientific">Aphanomyces stellatus</name>
    <dbReference type="NCBI Taxonomy" id="120398"/>
    <lineage>
        <taxon>Eukaryota</taxon>
        <taxon>Sar</taxon>
        <taxon>Stramenopiles</taxon>
        <taxon>Oomycota</taxon>
        <taxon>Saprolegniomycetes</taxon>
        <taxon>Saprolegniales</taxon>
        <taxon>Verrucalvaceae</taxon>
        <taxon>Aphanomyces</taxon>
    </lineage>
</organism>
<keyword evidence="1" id="KW-0539">Nucleus</keyword>
<reference evidence="4 5" key="1">
    <citation type="submission" date="2019-03" db="EMBL/GenBank/DDBJ databases">
        <authorList>
            <person name="Gaulin E."/>
            <person name="Dumas B."/>
        </authorList>
    </citation>
    <scope>NUCLEOTIDE SEQUENCE [LARGE SCALE GENOMIC DNA]</scope>
    <source>
        <strain evidence="4">CBS 568.67</strain>
    </source>
</reference>
<feature type="compositionally biased region" description="Acidic residues" evidence="2">
    <location>
        <begin position="234"/>
        <end position="272"/>
    </location>
</feature>
<evidence type="ECO:0000256" key="1">
    <source>
        <dbReference type="PIRNR" id="PIRNR037240"/>
    </source>
</evidence>
<feature type="region of interest" description="Disordered" evidence="2">
    <location>
        <begin position="229"/>
        <end position="272"/>
    </location>
</feature>
<dbReference type="InterPro" id="IPR015257">
    <property type="entry name" value="Maf1"/>
</dbReference>
<keyword evidence="1" id="KW-0678">Repressor</keyword>
<dbReference type="EMBL" id="CAADRA010006753">
    <property type="protein sequence ID" value="VFT96697.1"/>
    <property type="molecule type" value="Genomic_DNA"/>
</dbReference>
<protein>
    <recommendedName>
        <fullName evidence="1">Repressor of RNA polymerase III transcription</fullName>
    </recommendedName>
</protein>
<comment type="similarity">
    <text evidence="1">Belongs to the MAF1 family.</text>
</comment>
<comment type="subcellular location">
    <subcellularLocation>
        <location evidence="1">Nucleus</location>
    </subcellularLocation>
</comment>
<dbReference type="PANTHER" id="PTHR22504:SF0">
    <property type="entry name" value="REPRESSOR OF RNA POLYMERASE III TRANSCRIPTION MAF1 HOMOLOG"/>
    <property type="match status" value="1"/>
</dbReference>
<name>A0A485LDY7_9STRA</name>
<dbReference type="OrthoDB" id="277029at2759"/>
<evidence type="ECO:0000256" key="2">
    <source>
        <dbReference type="SAM" id="MobiDB-lite"/>
    </source>
</evidence>
<sequence>MKYLEEKTLSWANAALSEFSVGDRVINGRLECFSCKKAGQDKKLAKSLELQYQQSNNHNAGDHSPTTTVSTPTTSSFQVGTPTSTSTSTINNTNNMLSIGNLADSNTRKLLINLISTMNASFPDYDFSDLKPEQFHKEVEMRSVVNSINTQLAEIVEMDNMGFLEKLWESIVAAIQPADCEVYSYIPDMDGCSDPFSDGTLWSFNYFFYNKDLKKILYFTCMSRSAFHDTHGDDDGDDDDEEMDYGANDENEDDEDDDEDDVLMEGDWEDGA</sequence>
<gene>
    <name evidence="4" type="primary">Aste57867_20000</name>
    <name evidence="3" type="ORF">As57867_019934</name>
    <name evidence="4" type="ORF">ASTE57867_20000</name>
</gene>
<dbReference type="PIRSF" id="PIRSF037240">
    <property type="entry name" value="RNA_polIII_Trep_MAF1"/>
    <property type="match status" value="1"/>
</dbReference>
<dbReference type="PANTHER" id="PTHR22504">
    <property type="entry name" value="REPRESSOR OF RNA POLYMERASE III TRANSCRIPTION MAF1"/>
    <property type="match status" value="1"/>
</dbReference>
<dbReference type="GO" id="GO:0005634">
    <property type="term" value="C:nucleus"/>
    <property type="evidence" value="ECO:0007669"/>
    <property type="project" value="UniProtKB-SubCell"/>
</dbReference>
<feature type="region of interest" description="Disordered" evidence="2">
    <location>
        <begin position="55"/>
        <end position="89"/>
    </location>
</feature>